<keyword evidence="2" id="KW-1185">Reference proteome</keyword>
<dbReference type="Proteomes" id="UP000236732">
    <property type="component" value="Unassembled WGS sequence"/>
</dbReference>
<dbReference type="AlphaFoldDB" id="A0A1H6EJJ3"/>
<evidence type="ECO:0000313" key="1">
    <source>
        <dbReference type="EMBL" id="SEG96874.1"/>
    </source>
</evidence>
<proteinExistence type="predicted"/>
<name>A0A1H6EJJ3_9ACTN</name>
<accession>A0A1H6EJJ3</accession>
<dbReference type="RefSeq" id="WP_103959733.1">
    <property type="nucleotide sequence ID" value="NZ_FNVT01000010.1"/>
</dbReference>
<sequence length="503" mass="55235">MRIHHDRIDYEITGLPAVALPAVLNADVAAKKVAGTQLNGRKSEIWGPDNLSKDENNALLWLLAHYCVPDRAGKTYRAILPLPGSPTGGQVILTYDKALNGKATLVGRGLPTGGQDPGMQFNQLADDIKTRYDLAGITGNWAMEEMVKLHHALALVPVVDRPALRGVLVRRVPSLDGDRHGAHTQGRFEHGAGETSGDWGTITLTDAAFTGDDKGFYGGSDDSPARPPSIQVILHEVGHAVDSVVRRTESRANADFAIQSIAGPHYPPNRSLPANAPITDAIQLRFQDLKDLNGAETLARDTYNLVAARKPADPKIADCERLGGKMAVFAQALRDMKADKGFEPAKALLEELQQEHRDLNSWYVYAKDILTRINGGEKFDADQFTKIQEDLAGKTNHQPWLTYHDELNRWAEVHARKSAWRKKYSRAEGYVTGREQGLVGFVNDNNVGVALTAYTKKYFEEDKSGSELYAEGYGLWLVHPEALGSHSPALLAYFRNGAYLKGD</sequence>
<evidence type="ECO:0000313" key="2">
    <source>
        <dbReference type="Proteomes" id="UP000236732"/>
    </source>
</evidence>
<protein>
    <submittedName>
        <fullName evidence="1">Uncharacterized protein</fullName>
    </submittedName>
</protein>
<reference evidence="1 2" key="1">
    <citation type="submission" date="2016-10" db="EMBL/GenBank/DDBJ databases">
        <authorList>
            <person name="de Groot N.N."/>
        </authorList>
    </citation>
    <scope>NUCLEOTIDE SEQUENCE [LARGE SCALE GENOMIC DNA]</scope>
    <source>
        <strain evidence="1 2">CGMCC 4.7037</strain>
    </source>
</reference>
<dbReference type="OrthoDB" id="3545930at2"/>
<dbReference type="EMBL" id="FNVT01000010">
    <property type="protein sequence ID" value="SEG96874.1"/>
    <property type="molecule type" value="Genomic_DNA"/>
</dbReference>
<organism evidence="1 2">
    <name type="scientific">Nonomuraea solani</name>
    <dbReference type="NCBI Taxonomy" id="1144553"/>
    <lineage>
        <taxon>Bacteria</taxon>
        <taxon>Bacillati</taxon>
        <taxon>Actinomycetota</taxon>
        <taxon>Actinomycetes</taxon>
        <taxon>Streptosporangiales</taxon>
        <taxon>Streptosporangiaceae</taxon>
        <taxon>Nonomuraea</taxon>
    </lineage>
</organism>
<gene>
    <name evidence="1" type="ORF">SAMN05444920_110139</name>
</gene>